<evidence type="ECO:0000256" key="1">
    <source>
        <dbReference type="ARBA" id="ARBA00004429"/>
    </source>
</evidence>
<comment type="subcellular location">
    <subcellularLocation>
        <location evidence="1">Cell inner membrane</location>
        <topology evidence="1">Multi-pass membrane protein</topology>
    </subcellularLocation>
</comment>
<evidence type="ECO:0000256" key="3">
    <source>
        <dbReference type="SAM" id="Phobius"/>
    </source>
</evidence>
<evidence type="ECO:0000256" key="2">
    <source>
        <dbReference type="ARBA" id="ARBA00022448"/>
    </source>
</evidence>
<keyword evidence="3" id="KW-0472">Membrane</keyword>
<reference evidence="4" key="1">
    <citation type="submission" date="2010-07" db="EMBL/GenBank/DDBJ databases">
        <authorList>
            <consortium name="CONSOLIDER consortium CSD2007-00005"/>
            <person name="Guazzaroni M.-E."/>
            <person name="Richter M."/>
            <person name="Garcia-Salamanca A."/>
            <person name="Yarza P."/>
            <person name="Ferrer M."/>
        </authorList>
    </citation>
    <scope>NUCLEOTIDE SEQUENCE</scope>
</reference>
<evidence type="ECO:0000313" key="4">
    <source>
        <dbReference type="EMBL" id="EFK95493.1"/>
    </source>
</evidence>
<keyword evidence="3" id="KW-1133">Transmembrane helix</keyword>
<protein>
    <submittedName>
        <fullName evidence="4">Polysialic acid transport protein KpsM</fullName>
    </submittedName>
</protein>
<name>D9PLS2_9ZZZZ</name>
<reference evidence="4" key="2">
    <citation type="journal article" date="2011" name="Microb. Ecol.">
        <title>Taxonomic and Functional Metagenomic Profiling of the Microbial Community in the Anoxic Sediment of a Sub-saline Shallow Lake (Laguna de Carrizo, Central Spain).</title>
        <authorList>
            <person name="Ferrer M."/>
            <person name="Guazzaroni M.E."/>
            <person name="Richter M."/>
            <person name="Garcia-Salamanca A."/>
            <person name="Yarza P."/>
            <person name="Suarez-Suarez A."/>
            <person name="Solano J."/>
            <person name="Alcaide M."/>
            <person name="van Dillewijn P."/>
            <person name="Molina-Henares M.A."/>
            <person name="Lopez-Cortes N."/>
            <person name="Al-Ramahi Y."/>
            <person name="Guerrero C."/>
            <person name="Acosta A."/>
            <person name="de Eugenio L.I."/>
            <person name="Martinez V."/>
            <person name="Marques S."/>
            <person name="Rojo F."/>
            <person name="Santero E."/>
            <person name="Genilloud O."/>
            <person name="Perez-Perez J."/>
            <person name="Rossello-Mora R."/>
            <person name="Ramos J.L."/>
        </authorList>
    </citation>
    <scope>NUCLEOTIDE SEQUENCE</scope>
</reference>
<dbReference type="AlphaFoldDB" id="D9PLS2"/>
<gene>
    <name evidence="4" type="ORF">LDC_2498</name>
</gene>
<dbReference type="PANTHER" id="PTHR30413">
    <property type="entry name" value="INNER MEMBRANE TRANSPORT PERMEASE"/>
    <property type="match status" value="1"/>
</dbReference>
<dbReference type="GO" id="GO:0015920">
    <property type="term" value="P:lipopolysaccharide transport"/>
    <property type="evidence" value="ECO:0007669"/>
    <property type="project" value="TreeGrafter"/>
</dbReference>
<sequence>MSEHTAKLPEVVYEAGGERRAAGAIWREILGETWSARELTWRLFVRDLSARYRQSALGYVWAIVPAIATTVLFVYLRDESFP</sequence>
<organism evidence="4">
    <name type="scientific">sediment metagenome</name>
    <dbReference type="NCBI Taxonomy" id="749907"/>
    <lineage>
        <taxon>unclassified sequences</taxon>
        <taxon>metagenomes</taxon>
        <taxon>ecological metagenomes</taxon>
    </lineage>
</organism>
<dbReference type="GO" id="GO:0005886">
    <property type="term" value="C:plasma membrane"/>
    <property type="evidence" value="ECO:0007669"/>
    <property type="project" value="UniProtKB-SubCell"/>
</dbReference>
<keyword evidence="3" id="KW-0812">Transmembrane</keyword>
<accession>D9PLS2</accession>
<comment type="caution">
    <text evidence="4">The sequence shown here is derived from an EMBL/GenBank/DDBJ whole genome shotgun (WGS) entry which is preliminary data.</text>
</comment>
<dbReference type="EMBL" id="ADZX01000758">
    <property type="protein sequence ID" value="EFK95493.1"/>
    <property type="molecule type" value="Genomic_DNA"/>
</dbReference>
<proteinExistence type="predicted"/>
<feature type="transmembrane region" description="Helical" evidence="3">
    <location>
        <begin position="56"/>
        <end position="76"/>
    </location>
</feature>
<keyword evidence="2" id="KW-0813">Transport</keyword>
<dbReference type="PANTHER" id="PTHR30413:SF8">
    <property type="entry name" value="TRANSPORT PERMEASE PROTEIN"/>
    <property type="match status" value="1"/>
</dbReference>